<keyword evidence="1" id="KW-1133">Transmembrane helix</keyword>
<evidence type="ECO:0000313" key="2">
    <source>
        <dbReference type="EMBL" id="MCJ8011966.1"/>
    </source>
</evidence>
<evidence type="ECO:0000313" key="3">
    <source>
        <dbReference type="Proteomes" id="UP001139347"/>
    </source>
</evidence>
<comment type="caution">
    <text evidence="2">The sequence shown here is derived from an EMBL/GenBank/DDBJ whole genome shotgun (WGS) entry which is preliminary data.</text>
</comment>
<dbReference type="AlphaFoldDB" id="A0A9X1WNW9"/>
<dbReference type="RefSeq" id="WP_244724932.1">
    <property type="nucleotide sequence ID" value="NZ_JALIRP010000003.1"/>
</dbReference>
<feature type="transmembrane region" description="Helical" evidence="1">
    <location>
        <begin position="108"/>
        <end position="133"/>
    </location>
</feature>
<evidence type="ECO:0000256" key="1">
    <source>
        <dbReference type="SAM" id="Phobius"/>
    </source>
</evidence>
<dbReference type="Proteomes" id="UP001139347">
    <property type="component" value="Unassembled WGS sequence"/>
</dbReference>
<keyword evidence="1" id="KW-0812">Transmembrane</keyword>
<feature type="transmembrane region" description="Helical" evidence="1">
    <location>
        <begin position="211"/>
        <end position="233"/>
    </location>
</feature>
<organism evidence="2 3">
    <name type="scientific">Paenibacillus mangrovi</name>
    <dbReference type="NCBI Taxonomy" id="2931978"/>
    <lineage>
        <taxon>Bacteria</taxon>
        <taxon>Bacillati</taxon>
        <taxon>Bacillota</taxon>
        <taxon>Bacilli</taxon>
        <taxon>Bacillales</taxon>
        <taxon>Paenibacillaceae</taxon>
        <taxon>Paenibacillus</taxon>
    </lineage>
</organism>
<sequence length="238" mass="26275">MLLRALSADFLKIRRRGIWFLVFLGSLGLVAMQALNFGLRYDYLVGKVYKGDEWAGLIRETFSFVPIALVLGATLIASQIANVEHLNNSWKQLLALPISRVTVFTSKYLVGVIALTAACLLLFAGTIGLGLALGFGAEHIPYLKILKLSFLPYLGALPMLALQLYLSLTFKNQALPIMIGITFAILTMFAPNYPEILPLAWPFLAYYAKPAMPVASGIILFIFIYLLGTGHFVRKDVD</sequence>
<name>A0A9X1WNW9_9BACL</name>
<feature type="transmembrane region" description="Helical" evidence="1">
    <location>
        <begin position="61"/>
        <end position="81"/>
    </location>
</feature>
<feature type="transmembrane region" description="Helical" evidence="1">
    <location>
        <begin position="145"/>
        <end position="166"/>
    </location>
</feature>
<gene>
    <name evidence="2" type="ORF">MUG84_09450</name>
</gene>
<accession>A0A9X1WNW9</accession>
<feature type="transmembrane region" description="Helical" evidence="1">
    <location>
        <begin position="173"/>
        <end position="191"/>
    </location>
</feature>
<keyword evidence="1" id="KW-0472">Membrane</keyword>
<feature type="transmembrane region" description="Helical" evidence="1">
    <location>
        <begin position="20"/>
        <end position="41"/>
    </location>
</feature>
<proteinExistence type="predicted"/>
<dbReference type="EMBL" id="JALIRP010000003">
    <property type="protein sequence ID" value="MCJ8011966.1"/>
    <property type="molecule type" value="Genomic_DNA"/>
</dbReference>
<dbReference type="CDD" id="cd21809">
    <property type="entry name" value="ABC-2_lan_permease-like"/>
    <property type="match status" value="1"/>
</dbReference>
<dbReference type="Pfam" id="PF12730">
    <property type="entry name" value="ABC2_membrane_4"/>
    <property type="match status" value="1"/>
</dbReference>
<keyword evidence="3" id="KW-1185">Reference proteome</keyword>
<reference evidence="2" key="1">
    <citation type="submission" date="2022-04" db="EMBL/GenBank/DDBJ databases">
        <title>Paenibacillus mangrovi sp. nov., a novel endophytic bacterium isolated from bark of Kandelia candel.</title>
        <authorList>
            <person name="Tuo L."/>
        </authorList>
    </citation>
    <scope>NUCLEOTIDE SEQUENCE</scope>
    <source>
        <strain evidence="2">KQZ6P-2</strain>
    </source>
</reference>
<protein>
    <submittedName>
        <fullName evidence="2">ABC transporter permease</fullName>
    </submittedName>
</protein>